<organism evidence="1">
    <name type="scientific">Oceaniferula spumae</name>
    <dbReference type="NCBI Taxonomy" id="2979115"/>
    <lineage>
        <taxon>Bacteria</taxon>
        <taxon>Pseudomonadati</taxon>
        <taxon>Verrucomicrobiota</taxon>
        <taxon>Verrucomicrobiia</taxon>
        <taxon>Verrucomicrobiales</taxon>
        <taxon>Verrucomicrobiaceae</taxon>
        <taxon>Oceaniferula</taxon>
    </lineage>
</organism>
<dbReference type="SUPFAM" id="SSF48452">
    <property type="entry name" value="TPR-like"/>
    <property type="match status" value="1"/>
</dbReference>
<name>A0AAT9FLU0_9BACT</name>
<dbReference type="KEGG" id="osu:NT6N_20240"/>
<dbReference type="EMBL" id="AP026866">
    <property type="protein sequence ID" value="BDS06984.1"/>
    <property type="molecule type" value="Genomic_DNA"/>
</dbReference>
<dbReference type="Gene3D" id="1.25.40.10">
    <property type="entry name" value="Tetratricopeptide repeat domain"/>
    <property type="match status" value="2"/>
</dbReference>
<dbReference type="Pfam" id="PF14559">
    <property type="entry name" value="TPR_19"/>
    <property type="match status" value="1"/>
</dbReference>
<accession>A0AAT9FLU0</accession>
<dbReference type="AlphaFoldDB" id="A0AAT9FLU0"/>
<dbReference type="InterPro" id="IPR011990">
    <property type="entry name" value="TPR-like_helical_dom_sf"/>
</dbReference>
<protein>
    <recommendedName>
        <fullName evidence="2">Sulfotransferase family protein</fullName>
    </recommendedName>
</protein>
<dbReference type="Gene3D" id="3.40.50.300">
    <property type="entry name" value="P-loop containing nucleotide triphosphate hydrolases"/>
    <property type="match status" value="1"/>
</dbReference>
<sequence>MTGADKQWIKARKLVAAEKPHAAAAILRTLAKQQPSNPGIHLDYANVLTMLGELDASRGVLSRLKQSKSNDPHLLIEVAVGYFKMGDYQVAREQLHELWTTSGDIATGIALLEVLERLGETAIASPMADELAEKHSRARLMQGILALKQGDAEKSLFALNKLLSDNGSAVEPRTIYRAMLTKANALERLSRYAEAWQEMLAAKTQAMPAPAVRQRGERLMQRKLKESRARIAATDPFEKREPCHKSPMLVTGHPRSGTSVCSLHLANALGCSMADEIGAFARTLDKLRLVNKVTNSWSEEKIEAARAHYKEQMLAFLPELADSRRWIDKNPGLEWQLDQWLTLFRGSQVKIVRRKALDCLVSCMFTYLPINPWTMRFFEVGAAAQSIADSIEIQHMMLEKAPHQIEILHYEDFVASLANTQPMITSQTNINHSPNYSSVTKAVTTSRVDRAEPYREFLPTDIVVSLEEV</sequence>
<reference evidence="1" key="1">
    <citation type="submission" date="2024-07" db="EMBL/GenBank/DDBJ databases">
        <title>Complete genome sequence of Verrucomicrobiaceae bacterium NT6N.</title>
        <authorList>
            <person name="Huang C."/>
            <person name="Takami H."/>
            <person name="Hamasaki K."/>
        </authorList>
    </citation>
    <scope>NUCLEOTIDE SEQUENCE</scope>
    <source>
        <strain evidence="1">NT6N</strain>
    </source>
</reference>
<evidence type="ECO:0000313" key="1">
    <source>
        <dbReference type="EMBL" id="BDS06984.1"/>
    </source>
</evidence>
<dbReference type="InterPro" id="IPR027417">
    <property type="entry name" value="P-loop_NTPase"/>
</dbReference>
<proteinExistence type="predicted"/>
<dbReference type="Pfam" id="PF13469">
    <property type="entry name" value="Sulfotransfer_3"/>
    <property type="match status" value="1"/>
</dbReference>
<dbReference type="Pfam" id="PF13432">
    <property type="entry name" value="TPR_16"/>
    <property type="match status" value="1"/>
</dbReference>
<evidence type="ECO:0008006" key="2">
    <source>
        <dbReference type="Google" id="ProtNLM"/>
    </source>
</evidence>
<gene>
    <name evidence="1" type="ORF">NT6N_20240</name>
</gene>
<dbReference type="SUPFAM" id="SSF52540">
    <property type="entry name" value="P-loop containing nucleoside triphosphate hydrolases"/>
    <property type="match status" value="1"/>
</dbReference>